<name>A0A1R2ATW3_9CILI</name>
<organism evidence="1 2">
    <name type="scientific">Stentor coeruleus</name>
    <dbReference type="NCBI Taxonomy" id="5963"/>
    <lineage>
        <taxon>Eukaryota</taxon>
        <taxon>Sar</taxon>
        <taxon>Alveolata</taxon>
        <taxon>Ciliophora</taxon>
        <taxon>Postciliodesmatophora</taxon>
        <taxon>Heterotrichea</taxon>
        <taxon>Heterotrichida</taxon>
        <taxon>Stentoridae</taxon>
        <taxon>Stentor</taxon>
    </lineage>
</organism>
<proteinExistence type="predicted"/>
<dbReference type="AlphaFoldDB" id="A0A1R2ATW3"/>
<evidence type="ECO:0000313" key="2">
    <source>
        <dbReference type="Proteomes" id="UP000187209"/>
    </source>
</evidence>
<dbReference type="Proteomes" id="UP000187209">
    <property type="component" value="Unassembled WGS sequence"/>
</dbReference>
<comment type="caution">
    <text evidence="1">The sequence shown here is derived from an EMBL/GenBank/DDBJ whole genome shotgun (WGS) entry which is preliminary data.</text>
</comment>
<protein>
    <submittedName>
        <fullName evidence="1">Uncharacterized protein</fullName>
    </submittedName>
</protein>
<reference evidence="1 2" key="1">
    <citation type="submission" date="2016-11" db="EMBL/GenBank/DDBJ databases">
        <title>The macronuclear genome of Stentor coeruleus: a giant cell with tiny introns.</title>
        <authorList>
            <person name="Slabodnick M."/>
            <person name="Ruby J.G."/>
            <person name="Reiff S.B."/>
            <person name="Swart E.C."/>
            <person name="Gosai S."/>
            <person name="Prabakaran S."/>
            <person name="Witkowska E."/>
            <person name="Larue G.E."/>
            <person name="Fisher S."/>
            <person name="Freeman R.M."/>
            <person name="Gunawardena J."/>
            <person name="Chu W."/>
            <person name="Stover N.A."/>
            <person name="Gregory B.D."/>
            <person name="Nowacki M."/>
            <person name="Derisi J."/>
            <person name="Roy S.W."/>
            <person name="Marshall W.F."/>
            <person name="Sood P."/>
        </authorList>
    </citation>
    <scope>NUCLEOTIDE SEQUENCE [LARGE SCALE GENOMIC DNA]</scope>
    <source>
        <strain evidence="1">WM001</strain>
    </source>
</reference>
<gene>
    <name evidence="1" type="ORF">SteCoe_34728</name>
</gene>
<evidence type="ECO:0000313" key="1">
    <source>
        <dbReference type="EMBL" id="OMJ67969.1"/>
    </source>
</evidence>
<dbReference type="EMBL" id="MPUH01001407">
    <property type="protein sequence ID" value="OMJ67969.1"/>
    <property type="molecule type" value="Genomic_DNA"/>
</dbReference>
<accession>A0A1R2ATW3</accession>
<keyword evidence="2" id="KW-1185">Reference proteome</keyword>
<sequence length="93" mass="10512">MSLTSPRIKAEAINTYCFLRPKHPKVVEALQRLKNFSPSRVVSDVFQPKTGDLHDRFLGDQNLTVSCQTCPIAKKEISLALGSNILFARRNRK</sequence>